<sequence>MVYDVIVIGGGQAGLAMGYYLRKTSLSFLILDNNELVGDAWRKRYDSLVLFTPRSYSSLPGLEVEGDPSGYPTKNEIANYLEQYGKTFNLPIQLKCEVTKVRKENGQYHIVTKDSLIKSKKVIIATGPFHTPRIPSFAKDLPKDIVQLHSSEYKNQTQLNHGSVLVVGGGNSGAQIAVELSSIHETYLSIGHKIRFLPLSIGKKSFFWWCEKIGLLKASGDSFIGKKFKGKPDPIFGFELRERIKNKEVKLKARSKSIKGNIIQFEDSSTLRVQNVIWATGFNKDYSWIDIPNLFDRNGYIKHERGITENEGLYFLGLPWQHRRGSALLLGVGDDAEYLAHHIQLT</sequence>
<dbReference type="GO" id="GO:0050660">
    <property type="term" value="F:flavin adenine dinucleotide binding"/>
    <property type="evidence" value="ECO:0007669"/>
    <property type="project" value="InterPro"/>
</dbReference>
<dbReference type="InterPro" id="IPR036188">
    <property type="entry name" value="FAD/NAD-bd_sf"/>
</dbReference>
<dbReference type="PRINTS" id="PR00368">
    <property type="entry name" value="FADPNR"/>
</dbReference>
<name>A0A942TML9_9BACI</name>
<dbReference type="EMBL" id="JAGYPJ010000001">
    <property type="protein sequence ID" value="MBS4201071.1"/>
    <property type="molecule type" value="Genomic_DNA"/>
</dbReference>
<evidence type="ECO:0000313" key="3">
    <source>
        <dbReference type="Proteomes" id="UP000682713"/>
    </source>
</evidence>
<dbReference type="Pfam" id="PF13738">
    <property type="entry name" value="Pyr_redox_3"/>
    <property type="match status" value="1"/>
</dbReference>
<gene>
    <name evidence="2" type="ORF">KHA93_15640</name>
</gene>
<evidence type="ECO:0000256" key="1">
    <source>
        <dbReference type="ARBA" id="ARBA00023002"/>
    </source>
</evidence>
<dbReference type="PRINTS" id="PR00469">
    <property type="entry name" value="PNDRDTASEII"/>
</dbReference>
<dbReference type="AlphaFoldDB" id="A0A942TML9"/>
<organism evidence="2 3">
    <name type="scientific">Lederbergia citrisecunda</name>
    <dbReference type="NCBI Taxonomy" id="2833583"/>
    <lineage>
        <taxon>Bacteria</taxon>
        <taxon>Bacillati</taxon>
        <taxon>Bacillota</taxon>
        <taxon>Bacilli</taxon>
        <taxon>Bacillales</taxon>
        <taxon>Bacillaceae</taxon>
        <taxon>Lederbergia</taxon>
    </lineage>
</organism>
<comment type="caution">
    <text evidence="2">The sequence shown here is derived from an EMBL/GenBank/DDBJ whole genome shotgun (WGS) entry which is preliminary data.</text>
</comment>
<dbReference type="PIRSF" id="PIRSF000332">
    <property type="entry name" value="FMO"/>
    <property type="match status" value="1"/>
</dbReference>
<reference evidence="2 3" key="1">
    <citation type="submission" date="2021-05" db="EMBL/GenBank/DDBJ databases">
        <title>Novel Bacillus species.</title>
        <authorList>
            <person name="Liu G."/>
        </authorList>
    </citation>
    <scope>NUCLEOTIDE SEQUENCE [LARGE SCALE GENOMIC DNA]</scope>
    <source>
        <strain evidence="2 3">FJAT-49732</strain>
    </source>
</reference>
<protein>
    <submittedName>
        <fullName evidence="2">NAD(P)-binding domain-containing protein</fullName>
    </submittedName>
</protein>
<dbReference type="GO" id="GO:0004497">
    <property type="term" value="F:monooxygenase activity"/>
    <property type="evidence" value="ECO:0007669"/>
    <property type="project" value="TreeGrafter"/>
</dbReference>
<keyword evidence="3" id="KW-1185">Reference proteome</keyword>
<dbReference type="Gene3D" id="3.50.50.60">
    <property type="entry name" value="FAD/NAD(P)-binding domain"/>
    <property type="match status" value="1"/>
</dbReference>
<keyword evidence="1" id="KW-0560">Oxidoreductase</keyword>
<dbReference type="InterPro" id="IPR050982">
    <property type="entry name" value="Auxin_biosynth/cation_transpt"/>
</dbReference>
<dbReference type="GO" id="GO:0050661">
    <property type="term" value="F:NADP binding"/>
    <property type="evidence" value="ECO:0007669"/>
    <property type="project" value="InterPro"/>
</dbReference>
<dbReference type="SUPFAM" id="SSF51905">
    <property type="entry name" value="FAD/NAD(P)-binding domain"/>
    <property type="match status" value="2"/>
</dbReference>
<proteinExistence type="predicted"/>
<evidence type="ECO:0000313" key="2">
    <source>
        <dbReference type="EMBL" id="MBS4201071.1"/>
    </source>
</evidence>
<dbReference type="Proteomes" id="UP000682713">
    <property type="component" value="Unassembled WGS sequence"/>
</dbReference>
<dbReference type="PANTHER" id="PTHR43539">
    <property type="entry name" value="FLAVIN-BINDING MONOOXYGENASE-LIKE PROTEIN (AFU_ORTHOLOGUE AFUA_4G09220)"/>
    <property type="match status" value="1"/>
</dbReference>
<accession>A0A942TML9</accession>
<dbReference type="PANTHER" id="PTHR43539:SF78">
    <property type="entry name" value="FLAVIN-CONTAINING MONOOXYGENASE"/>
    <property type="match status" value="1"/>
</dbReference>
<dbReference type="InterPro" id="IPR000960">
    <property type="entry name" value="Flavin_mOase"/>
</dbReference>
<dbReference type="RefSeq" id="WP_213111590.1">
    <property type="nucleotide sequence ID" value="NZ_JAGYPJ010000001.1"/>
</dbReference>